<proteinExistence type="predicted"/>
<dbReference type="GeneID" id="42864900"/>
<feature type="domain" description="Nudix hydrolase" evidence="3">
    <location>
        <begin position="19"/>
        <end position="152"/>
    </location>
</feature>
<reference evidence="4" key="1">
    <citation type="submission" date="2009-04" db="EMBL/GenBank/DDBJ databases">
        <authorList>
            <person name="Weinstock G."/>
            <person name="Sodergren E."/>
            <person name="Clifton S."/>
            <person name="Fulton L."/>
            <person name="Fulton B."/>
            <person name="Courtney L."/>
            <person name="Fronick C."/>
            <person name="Harrison M."/>
            <person name="Strong C."/>
            <person name="Farmer C."/>
            <person name="Delahaunty K."/>
            <person name="Markovic C."/>
            <person name="Hall O."/>
            <person name="Minx P."/>
            <person name="Tomlinson C."/>
            <person name="Mitreva M."/>
            <person name="Nelson J."/>
            <person name="Hou S."/>
            <person name="Wollam A."/>
            <person name="Pepin K.H."/>
            <person name="Johnson M."/>
            <person name="Bhonagiri V."/>
            <person name="Nash W.E."/>
            <person name="Warren W."/>
            <person name="Chinwalla A."/>
            <person name="Mardis E.R."/>
            <person name="Wilson R.K."/>
        </authorList>
    </citation>
    <scope>NUCLEOTIDE SEQUENCE [LARGE SCALE GENOMIC DNA]</scope>
    <source>
        <strain evidence="4">DSM 20098</strain>
    </source>
</reference>
<accession>C4FE86</accession>
<organism evidence="4 5">
    <name type="scientific">Bifidobacterium angulatum DSM 20098 = JCM 7096</name>
    <dbReference type="NCBI Taxonomy" id="518635"/>
    <lineage>
        <taxon>Bacteria</taxon>
        <taxon>Bacillati</taxon>
        <taxon>Actinomycetota</taxon>
        <taxon>Actinomycetes</taxon>
        <taxon>Bifidobacteriales</taxon>
        <taxon>Bifidobacteriaceae</taxon>
        <taxon>Bifidobacterium</taxon>
    </lineage>
</organism>
<dbReference type="EMBL" id="ABYS02000004">
    <property type="protein sequence ID" value="EEP21267.1"/>
    <property type="molecule type" value="Genomic_DNA"/>
</dbReference>
<dbReference type="STRING" id="1683.Bang102_005000"/>
<dbReference type="PANTHER" id="PTHR43046:SF16">
    <property type="entry name" value="ADP-RIBOSE PYROPHOSPHATASE YJHB-RELATED"/>
    <property type="match status" value="1"/>
</dbReference>
<dbReference type="InterPro" id="IPR000086">
    <property type="entry name" value="NUDIX_hydrolase_dom"/>
</dbReference>
<evidence type="ECO:0000256" key="1">
    <source>
        <dbReference type="ARBA" id="ARBA00001946"/>
    </source>
</evidence>
<gene>
    <name evidence="4" type="ORF">BIFANG_02626</name>
</gene>
<dbReference type="eggNOG" id="COG1051">
    <property type="taxonomic scope" value="Bacteria"/>
</dbReference>
<evidence type="ECO:0000259" key="3">
    <source>
        <dbReference type="PROSITE" id="PS51462"/>
    </source>
</evidence>
<dbReference type="CDD" id="cd18879">
    <property type="entry name" value="NUDIX_Hydrolase"/>
    <property type="match status" value="1"/>
</dbReference>
<evidence type="ECO:0000313" key="4">
    <source>
        <dbReference type="EMBL" id="EEP21267.1"/>
    </source>
</evidence>
<dbReference type="PANTHER" id="PTHR43046">
    <property type="entry name" value="GDP-MANNOSE MANNOSYL HYDROLASE"/>
    <property type="match status" value="1"/>
</dbReference>
<dbReference type="Gene3D" id="3.90.79.10">
    <property type="entry name" value="Nucleoside Triphosphate Pyrophosphohydrolase"/>
    <property type="match status" value="1"/>
</dbReference>
<dbReference type="GO" id="GO:0016787">
    <property type="term" value="F:hydrolase activity"/>
    <property type="evidence" value="ECO:0007669"/>
    <property type="project" value="UniProtKB-KW"/>
</dbReference>
<dbReference type="KEGG" id="bang:BBAG_0551"/>
<sequence length="173" mass="19386">MTTPQFILDLRRKIDHDLLWLMGVSGYVQDAQGRVLLGRRSDTGEWAMVYGINEPGEEPADTVAREVKEETGVDVIVTDLVSVKSSRKILTYANGDNTMYMDHLFLCRPDPNGNTEPFVGDDESLEVGWFSPDALPEPLAATTVERMGYVHDYLRHKADGDAHAQFAFRGVIR</sequence>
<evidence type="ECO:0000256" key="2">
    <source>
        <dbReference type="ARBA" id="ARBA00022801"/>
    </source>
</evidence>
<dbReference type="Pfam" id="PF00293">
    <property type="entry name" value="NUDIX"/>
    <property type="match status" value="1"/>
</dbReference>
<protein>
    <submittedName>
        <fullName evidence="4">Hydrolase, NUDIX family</fullName>
    </submittedName>
</protein>
<comment type="cofactor">
    <cofactor evidence="1">
        <name>Mg(2+)</name>
        <dbReference type="ChEBI" id="CHEBI:18420"/>
    </cofactor>
</comment>
<dbReference type="PROSITE" id="PS00893">
    <property type="entry name" value="NUDIX_BOX"/>
    <property type="match status" value="1"/>
</dbReference>
<dbReference type="HOGENOM" id="CLU_037162_7_3_11"/>
<dbReference type="InterPro" id="IPR020084">
    <property type="entry name" value="NUDIX_hydrolase_CS"/>
</dbReference>
<dbReference type="InterPro" id="IPR015797">
    <property type="entry name" value="NUDIX_hydrolase-like_dom_sf"/>
</dbReference>
<dbReference type="AlphaFoldDB" id="C4FE86"/>
<keyword evidence="2 4" id="KW-0378">Hydrolase</keyword>
<dbReference type="SUPFAM" id="SSF55811">
    <property type="entry name" value="Nudix"/>
    <property type="match status" value="1"/>
</dbReference>
<dbReference type="PROSITE" id="PS51462">
    <property type="entry name" value="NUDIX"/>
    <property type="match status" value="1"/>
</dbReference>
<comment type="caution">
    <text evidence="4">The sequence shown here is derived from an EMBL/GenBank/DDBJ whole genome shotgun (WGS) entry which is preliminary data.</text>
</comment>
<keyword evidence="5" id="KW-1185">Reference proteome</keyword>
<dbReference type="RefSeq" id="WP_003825887.1">
    <property type="nucleotide sequence ID" value="NZ_AP012322.1"/>
</dbReference>
<evidence type="ECO:0000313" key="5">
    <source>
        <dbReference type="Proteomes" id="UP000006408"/>
    </source>
</evidence>
<dbReference type="Proteomes" id="UP000006408">
    <property type="component" value="Unassembled WGS sequence"/>
</dbReference>
<name>C4FE86_9BIFI</name>
<dbReference type="PATRIC" id="fig|518635.17.peg.567"/>